<dbReference type="RefSeq" id="WP_214156158.1">
    <property type="nucleotide sequence ID" value="NZ_JAHBAY010000005.1"/>
</dbReference>
<organism evidence="1 2">
    <name type="scientific">Kineosporia corallincola</name>
    <dbReference type="NCBI Taxonomy" id="2835133"/>
    <lineage>
        <taxon>Bacteria</taxon>
        <taxon>Bacillati</taxon>
        <taxon>Actinomycetota</taxon>
        <taxon>Actinomycetes</taxon>
        <taxon>Kineosporiales</taxon>
        <taxon>Kineosporiaceae</taxon>
        <taxon>Kineosporia</taxon>
    </lineage>
</organism>
<name>A0ABS5TI34_9ACTN</name>
<dbReference type="Proteomes" id="UP001197247">
    <property type="component" value="Unassembled WGS sequence"/>
</dbReference>
<proteinExistence type="predicted"/>
<accession>A0ABS5TI34</accession>
<evidence type="ECO:0000313" key="1">
    <source>
        <dbReference type="EMBL" id="MBT0769856.1"/>
    </source>
</evidence>
<dbReference type="EMBL" id="JAHBAY010000005">
    <property type="protein sequence ID" value="MBT0769856.1"/>
    <property type="molecule type" value="Genomic_DNA"/>
</dbReference>
<protein>
    <submittedName>
        <fullName evidence="1">Uncharacterized protein</fullName>
    </submittedName>
</protein>
<gene>
    <name evidence="1" type="ORF">KIH74_13040</name>
</gene>
<comment type="caution">
    <text evidence="1">The sequence shown here is derived from an EMBL/GenBank/DDBJ whole genome shotgun (WGS) entry which is preliminary data.</text>
</comment>
<evidence type="ECO:0000313" key="2">
    <source>
        <dbReference type="Proteomes" id="UP001197247"/>
    </source>
</evidence>
<keyword evidence="2" id="KW-1185">Reference proteome</keyword>
<sequence length="152" mass="16940">MSMVVCGYNDTMGDGIRLLFEGMYQAILTKSEQERSTFRDVLRRELFGMLDVNRQLSVASSPDLQMLLGLNGMVLPHFTRLLDGPGPHVPKEEFMAAVDDFVTMLADVEEYGSTLPAFHFTQGNAVEERAAKIGKWARDHYAPSVTDPMSGH</sequence>
<reference evidence="1 2" key="1">
    <citation type="submission" date="2021-05" db="EMBL/GenBank/DDBJ databases">
        <title>Kineosporia and Streptomyces sp. nov. two new marine actinobacteria isolated from Coral.</title>
        <authorList>
            <person name="Buangrab K."/>
            <person name="Sutthacheep M."/>
            <person name="Yeemin T."/>
            <person name="Harunari E."/>
            <person name="Igarashi Y."/>
            <person name="Kanchanasin P."/>
            <person name="Tanasupawat S."/>
            <person name="Phongsopitanun W."/>
        </authorList>
    </citation>
    <scope>NUCLEOTIDE SEQUENCE [LARGE SCALE GENOMIC DNA]</scope>
    <source>
        <strain evidence="1 2">J2-2</strain>
    </source>
</reference>